<sequence length="104" mass="11166">MFHLSLSHQHTSNPSPSATSKACLYRTLAPISVLIHGTLVVSCPSGNYPSHLHSLRPNPASSSNPKAPSIIVNHRQTSLFALLSCLLIPICLISFEIKLGLIIS</sequence>
<protein>
    <submittedName>
        <fullName evidence="1">Uncharacterized protein</fullName>
    </submittedName>
</protein>
<reference evidence="1" key="1">
    <citation type="submission" date="2023-10" db="EMBL/GenBank/DDBJ databases">
        <authorList>
            <person name="Domelevo Entfellner J.-B."/>
        </authorList>
    </citation>
    <scope>NUCLEOTIDE SEQUENCE</scope>
</reference>
<dbReference type="Proteomes" id="UP001189624">
    <property type="component" value="Chromosome 3"/>
</dbReference>
<dbReference type="AlphaFoldDB" id="A0AA86S4T8"/>
<keyword evidence="2" id="KW-1185">Reference proteome</keyword>
<evidence type="ECO:0000313" key="2">
    <source>
        <dbReference type="Proteomes" id="UP001189624"/>
    </source>
</evidence>
<name>A0AA86S4T8_9FABA</name>
<dbReference type="Gramene" id="rna-AYBTSS11_LOCUS9092">
    <property type="protein sequence ID" value="CAJ1939376.1"/>
    <property type="gene ID" value="gene-AYBTSS11_LOCUS9092"/>
</dbReference>
<gene>
    <name evidence="1" type="ORF">AYBTSS11_LOCUS9092</name>
</gene>
<accession>A0AA86S4T8</accession>
<evidence type="ECO:0000313" key="1">
    <source>
        <dbReference type="EMBL" id="CAJ1939376.1"/>
    </source>
</evidence>
<proteinExistence type="predicted"/>
<dbReference type="EMBL" id="OY731400">
    <property type="protein sequence ID" value="CAJ1939376.1"/>
    <property type="molecule type" value="Genomic_DNA"/>
</dbReference>
<organism evidence="1 2">
    <name type="scientific">Sphenostylis stenocarpa</name>
    <dbReference type="NCBI Taxonomy" id="92480"/>
    <lineage>
        <taxon>Eukaryota</taxon>
        <taxon>Viridiplantae</taxon>
        <taxon>Streptophyta</taxon>
        <taxon>Embryophyta</taxon>
        <taxon>Tracheophyta</taxon>
        <taxon>Spermatophyta</taxon>
        <taxon>Magnoliopsida</taxon>
        <taxon>eudicotyledons</taxon>
        <taxon>Gunneridae</taxon>
        <taxon>Pentapetalae</taxon>
        <taxon>rosids</taxon>
        <taxon>fabids</taxon>
        <taxon>Fabales</taxon>
        <taxon>Fabaceae</taxon>
        <taxon>Papilionoideae</taxon>
        <taxon>50 kb inversion clade</taxon>
        <taxon>NPAAA clade</taxon>
        <taxon>indigoferoid/millettioid clade</taxon>
        <taxon>Phaseoleae</taxon>
        <taxon>Sphenostylis</taxon>
    </lineage>
</organism>